<gene>
    <name evidence="1" type="ORF">CPOL0286_LOCUS15683</name>
</gene>
<evidence type="ECO:0000313" key="1">
    <source>
        <dbReference type="EMBL" id="CAE2256819.1"/>
    </source>
</evidence>
<reference evidence="1" key="1">
    <citation type="submission" date="2021-01" db="EMBL/GenBank/DDBJ databases">
        <authorList>
            <person name="Corre E."/>
            <person name="Pelletier E."/>
            <person name="Niang G."/>
            <person name="Scheremetjew M."/>
            <person name="Finn R."/>
            <person name="Kale V."/>
            <person name="Holt S."/>
            <person name="Cochrane G."/>
            <person name="Meng A."/>
            <person name="Brown T."/>
            <person name="Cohen L."/>
        </authorList>
    </citation>
    <scope>NUCLEOTIDE SEQUENCE</scope>
    <source>
        <strain evidence="1">UIO037</strain>
    </source>
</reference>
<proteinExistence type="predicted"/>
<sequence>MRRRSWCWQGGAGGLQAAAHAGRELRGAQLGDDARHEHTQATGQPTAHTLASRRRYLVSCANRACCVPCTHHSPICAIRIAWKLPSARECHARICWHTHSSGRYWLAPHRSDVGELQLLSSVANKHEAQGCWVEVQKVTERMMAKYFEGVFCGGCNCLEQLAGKALT</sequence>
<name>A0A6T8C1J6_9EUKA</name>
<dbReference type="EMBL" id="HBKO01034514">
    <property type="protein sequence ID" value="CAE2256819.1"/>
    <property type="molecule type" value="Transcribed_RNA"/>
</dbReference>
<accession>A0A6T8C1J6</accession>
<dbReference type="AlphaFoldDB" id="A0A6T8C1J6"/>
<protein>
    <submittedName>
        <fullName evidence="1">Uncharacterized protein</fullName>
    </submittedName>
</protein>
<organism evidence="1">
    <name type="scientific">Prymnesium polylepis</name>
    <dbReference type="NCBI Taxonomy" id="72548"/>
    <lineage>
        <taxon>Eukaryota</taxon>
        <taxon>Haptista</taxon>
        <taxon>Haptophyta</taxon>
        <taxon>Prymnesiophyceae</taxon>
        <taxon>Prymnesiales</taxon>
        <taxon>Prymnesiaceae</taxon>
        <taxon>Prymnesium</taxon>
    </lineage>
</organism>